<dbReference type="AlphaFoldDB" id="A0A1X7ATY9"/>
<dbReference type="OrthoDB" id="9792269at2"/>
<evidence type="ECO:0000313" key="4">
    <source>
        <dbReference type="Proteomes" id="UP000196573"/>
    </source>
</evidence>
<dbReference type="GO" id="GO:0016757">
    <property type="term" value="F:glycosyltransferase activity"/>
    <property type="evidence" value="ECO:0007669"/>
    <property type="project" value="UniProtKB-KW"/>
</dbReference>
<gene>
    <name evidence="3" type="primary">pglJ</name>
    <name evidence="3" type="ORF">EHSB41UT_04705</name>
</gene>
<evidence type="ECO:0000313" key="3">
    <source>
        <dbReference type="EMBL" id="SMA50887.1"/>
    </source>
</evidence>
<feature type="domain" description="Glycosyl transferase family 1" evidence="1">
    <location>
        <begin position="183"/>
        <end position="332"/>
    </location>
</feature>
<dbReference type="InterPro" id="IPR028098">
    <property type="entry name" value="Glyco_trans_4-like_N"/>
</dbReference>
<evidence type="ECO:0000259" key="1">
    <source>
        <dbReference type="Pfam" id="PF00534"/>
    </source>
</evidence>
<dbReference type="Gene3D" id="3.40.50.2000">
    <property type="entry name" value="Glycogen Phosphorylase B"/>
    <property type="match status" value="2"/>
</dbReference>
<evidence type="ECO:0000259" key="2">
    <source>
        <dbReference type="Pfam" id="PF13439"/>
    </source>
</evidence>
<dbReference type="Pfam" id="PF00534">
    <property type="entry name" value="Glycos_transf_1"/>
    <property type="match status" value="1"/>
</dbReference>
<dbReference type="RefSeq" id="WP_087113329.1">
    <property type="nucleotide sequence ID" value="NZ_FWPT01000019.1"/>
</dbReference>
<dbReference type="InterPro" id="IPR001296">
    <property type="entry name" value="Glyco_trans_1"/>
</dbReference>
<feature type="domain" description="Glycosyltransferase subfamily 4-like N-terminal" evidence="2">
    <location>
        <begin position="13"/>
        <end position="167"/>
    </location>
</feature>
<dbReference type="SUPFAM" id="SSF53756">
    <property type="entry name" value="UDP-Glycosyltransferase/glycogen phosphorylase"/>
    <property type="match status" value="1"/>
</dbReference>
<dbReference type="Pfam" id="PF13439">
    <property type="entry name" value="Glyco_transf_4"/>
    <property type="match status" value="1"/>
</dbReference>
<accession>A0A1X7ATY9</accession>
<dbReference type="PANTHER" id="PTHR12526:SF630">
    <property type="entry name" value="GLYCOSYLTRANSFERASE"/>
    <property type="match status" value="1"/>
</dbReference>
<dbReference type="EMBL" id="FWPT01000019">
    <property type="protein sequence ID" value="SMA50887.1"/>
    <property type="molecule type" value="Genomic_DNA"/>
</dbReference>
<reference evidence="3 4" key="1">
    <citation type="submission" date="2017-03" db="EMBL/GenBank/DDBJ databases">
        <authorList>
            <person name="Afonso C.L."/>
            <person name="Miller P.J."/>
            <person name="Scott M.A."/>
            <person name="Spackman E."/>
            <person name="Goraichik I."/>
            <person name="Dimitrov K.M."/>
            <person name="Suarez D.L."/>
            <person name="Swayne D.E."/>
        </authorList>
    </citation>
    <scope>NUCLEOTIDE SEQUENCE [LARGE SCALE GENOMIC DNA]</scope>
    <source>
        <strain evidence="3">SB41UT1</strain>
    </source>
</reference>
<organism evidence="3 4">
    <name type="scientific">Parendozoicomonas haliclonae</name>
    <dbReference type="NCBI Taxonomy" id="1960125"/>
    <lineage>
        <taxon>Bacteria</taxon>
        <taxon>Pseudomonadati</taxon>
        <taxon>Pseudomonadota</taxon>
        <taxon>Gammaproteobacteria</taxon>
        <taxon>Oceanospirillales</taxon>
        <taxon>Endozoicomonadaceae</taxon>
        <taxon>Parendozoicomonas</taxon>
    </lineage>
</organism>
<dbReference type="GO" id="GO:1901135">
    <property type="term" value="P:carbohydrate derivative metabolic process"/>
    <property type="evidence" value="ECO:0007669"/>
    <property type="project" value="UniProtKB-ARBA"/>
</dbReference>
<sequence length="360" mass="40838">MIDCVFFVPFLGVGGSEKVLVSLANELAKRGYKIQFCILKKGGALEDEIDEKVSIVYLYSDRTIYSIFKIAKFLSEVKAKVYFSSLWHMNLVLGIAKCLSKSPARFIARETNLLSEKSVTGLKKIITRFIYNIFDTVVAQSEDMRSDLINNYGVLEDTVCKINNGANQKLILELSKALDVNFDTNLINLVTVGKLEYQKGYQELLRLYSRSSFIEKCKLHIIGDGSLKNDINKQIKTLGIEDRVILYGNQRNPYPFIANADAFISSSHFEGFPNVLIEALACRTFIVSNRYKGGVNEIINDDCGIFFDLSSLESFDEALGAINNMKSKKHQLKPDYRYSLDAMVDSYEELFNKKKIEKRC</sequence>
<dbReference type="CDD" id="cd03811">
    <property type="entry name" value="GT4_GT28_WabH-like"/>
    <property type="match status" value="1"/>
</dbReference>
<keyword evidence="4" id="KW-1185">Reference proteome</keyword>
<keyword evidence="3" id="KW-0808">Transferase</keyword>
<dbReference type="PANTHER" id="PTHR12526">
    <property type="entry name" value="GLYCOSYLTRANSFERASE"/>
    <property type="match status" value="1"/>
</dbReference>
<dbReference type="EC" id="2.4.1.291" evidence="3"/>
<keyword evidence="3" id="KW-0328">Glycosyltransferase</keyword>
<name>A0A1X7ATY9_9GAMM</name>
<protein>
    <submittedName>
        <fullName evidence="3">N-acetylgalactosamine-N, N'-diacetylbacillosaminyl-diphospho-undecaprenol 4-alpha-N-acetylgalactosaminyltransferase</fullName>
        <ecNumber evidence="3">2.4.1.291</ecNumber>
    </submittedName>
</protein>
<dbReference type="Proteomes" id="UP000196573">
    <property type="component" value="Unassembled WGS sequence"/>
</dbReference>
<proteinExistence type="predicted"/>